<reference evidence="1" key="1">
    <citation type="submission" date="2019-08" db="EMBL/GenBank/DDBJ databases">
        <authorList>
            <person name="Kucharzyk K."/>
            <person name="Murdoch R.W."/>
            <person name="Higgins S."/>
            <person name="Loffler F."/>
        </authorList>
    </citation>
    <scope>NUCLEOTIDE SEQUENCE</scope>
</reference>
<name>A0A645E5D0_9ZZZZ</name>
<proteinExistence type="predicted"/>
<organism evidence="1">
    <name type="scientific">bioreactor metagenome</name>
    <dbReference type="NCBI Taxonomy" id="1076179"/>
    <lineage>
        <taxon>unclassified sequences</taxon>
        <taxon>metagenomes</taxon>
        <taxon>ecological metagenomes</taxon>
    </lineage>
</organism>
<evidence type="ECO:0000313" key="1">
    <source>
        <dbReference type="EMBL" id="MPM96781.1"/>
    </source>
</evidence>
<dbReference type="AlphaFoldDB" id="A0A645E5D0"/>
<protein>
    <submittedName>
        <fullName evidence="1">Uncharacterized protein</fullName>
    </submittedName>
</protein>
<gene>
    <name evidence="1" type="ORF">SDC9_143946</name>
</gene>
<dbReference type="EMBL" id="VSSQ01043126">
    <property type="protein sequence ID" value="MPM96781.1"/>
    <property type="molecule type" value="Genomic_DNA"/>
</dbReference>
<sequence>MRVGVRVIHHPLGIDDQFLDQVLLTKQTQGVVDRGTGNLGRPLTHHGKHLVGREMHRLCQQHPSNFKALQRHRHSGGAQAIGCNTGGECVHLSRKRY</sequence>
<accession>A0A645E5D0</accession>
<comment type="caution">
    <text evidence="1">The sequence shown here is derived from an EMBL/GenBank/DDBJ whole genome shotgun (WGS) entry which is preliminary data.</text>
</comment>